<evidence type="ECO:0000313" key="13">
    <source>
        <dbReference type="EMBL" id="KAK9761715.1"/>
    </source>
</evidence>
<keyword evidence="3" id="KW-0808">Transferase</keyword>
<accession>A0ABR2WJN0</accession>
<evidence type="ECO:0000256" key="4">
    <source>
        <dbReference type="ARBA" id="ARBA00022723"/>
    </source>
</evidence>
<evidence type="ECO:0000256" key="9">
    <source>
        <dbReference type="ARBA" id="ARBA00023315"/>
    </source>
</evidence>
<evidence type="ECO:0000256" key="8">
    <source>
        <dbReference type="ARBA" id="ARBA00023306"/>
    </source>
</evidence>
<evidence type="ECO:0000256" key="7">
    <source>
        <dbReference type="ARBA" id="ARBA00023242"/>
    </source>
</evidence>
<keyword evidence="6" id="KW-0862">Zinc</keyword>
<evidence type="ECO:0000259" key="12">
    <source>
        <dbReference type="Pfam" id="PF13880"/>
    </source>
</evidence>
<dbReference type="EMBL" id="JASJQH010001251">
    <property type="protein sequence ID" value="KAK9761715.1"/>
    <property type="molecule type" value="Genomic_DNA"/>
</dbReference>
<evidence type="ECO:0000256" key="3">
    <source>
        <dbReference type="ARBA" id="ARBA00022679"/>
    </source>
</evidence>
<feature type="compositionally biased region" description="Pro residues" evidence="10">
    <location>
        <begin position="36"/>
        <end position="48"/>
    </location>
</feature>
<sequence>MNRRVKVTYGKRRNPDSDGPRENSLSESIESSPCRPYTPPSSPPPPSTPTRKPPKLLNGGQLTLTNFLTRKTPSKKVDNSPRSTTYATSDSPSPPSSPTRSNAILPTSLLRSKRQQTQVHSPVPKKPRFQQLFLELGQKDFGLITCPECKMQYSRGQEDDDAFHDKYHRAVIAGIEYPHYKNEMIASRSNESDESIIVLSKSSSPFEKRKLKEILEIVNTELGCPTLSESRLDSCKVYLYVKSKKVIGCVVTESIEYAFKVEIDTEQDEDFSEDHESHSNAVESSAISISDNSVPAICGIHRLWISRRYRGSGVARKLLDCVRKTFLYGCSLKLDDLAFTQPTRSGKRFAEKYFKTKDFKVYTQTE</sequence>
<keyword evidence="8" id="KW-0131">Cell cycle</keyword>
<protein>
    <submittedName>
        <fullName evidence="13">Uncharacterized protein</fullName>
    </submittedName>
</protein>
<keyword evidence="5" id="KW-0863">Zinc-finger</keyword>
<feature type="domain" description="N-acetyltransferase ESCO acetyl-transferase" evidence="12">
    <location>
        <begin position="294"/>
        <end position="362"/>
    </location>
</feature>
<feature type="region of interest" description="Disordered" evidence="10">
    <location>
        <begin position="1"/>
        <end position="103"/>
    </location>
</feature>
<evidence type="ECO:0000313" key="14">
    <source>
        <dbReference type="Proteomes" id="UP001479436"/>
    </source>
</evidence>
<comment type="similarity">
    <text evidence="2">Belongs to the acetyltransferase family. ECO subfamily.</text>
</comment>
<comment type="subcellular location">
    <subcellularLocation>
        <location evidence="1">Nucleus</location>
    </subcellularLocation>
</comment>
<feature type="compositionally biased region" description="Basic residues" evidence="10">
    <location>
        <begin position="1"/>
        <end position="12"/>
    </location>
</feature>
<proteinExistence type="inferred from homology"/>
<dbReference type="Gene3D" id="3.40.630.30">
    <property type="match status" value="1"/>
</dbReference>
<comment type="caution">
    <text evidence="13">The sequence shown here is derived from an EMBL/GenBank/DDBJ whole genome shotgun (WGS) entry which is preliminary data.</text>
</comment>
<keyword evidence="4" id="KW-0479">Metal-binding</keyword>
<keyword evidence="7" id="KW-0539">Nucleus</keyword>
<evidence type="ECO:0000256" key="5">
    <source>
        <dbReference type="ARBA" id="ARBA00022771"/>
    </source>
</evidence>
<evidence type="ECO:0000256" key="1">
    <source>
        <dbReference type="ARBA" id="ARBA00004123"/>
    </source>
</evidence>
<organism evidence="13 14">
    <name type="scientific">Basidiobolus ranarum</name>
    <dbReference type="NCBI Taxonomy" id="34480"/>
    <lineage>
        <taxon>Eukaryota</taxon>
        <taxon>Fungi</taxon>
        <taxon>Fungi incertae sedis</taxon>
        <taxon>Zoopagomycota</taxon>
        <taxon>Entomophthoromycotina</taxon>
        <taxon>Basidiobolomycetes</taxon>
        <taxon>Basidiobolales</taxon>
        <taxon>Basidiobolaceae</taxon>
        <taxon>Basidiobolus</taxon>
    </lineage>
</organism>
<dbReference type="PANTHER" id="PTHR45884">
    <property type="entry name" value="N-ACETYLTRANSFERASE ECO"/>
    <property type="match status" value="1"/>
</dbReference>
<evidence type="ECO:0000256" key="10">
    <source>
        <dbReference type="SAM" id="MobiDB-lite"/>
    </source>
</evidence>
<reference evidence="13 14" key="1">
    <citation type="submission" date="2023-04" db="EMBL/GenBank/DDBJ databases">
        <title>Genome of Basidiobolus ranarum AG-B5.</title>
        <authorList>
            <person name="Stajich J.E."/>
            <person name="Carter-House D."/>
            <person name="Gryganskyi A."/>
        </authorList>
    </citation>
    <scope>NUCLEOTIDE SEQUENCE [LARGE SCALE GENOMIC DNA]</scope>
    <source>
        <strain evidence="13 14">AG-B5</strain>
    </source>
</reference>
<dbReference type="Proteomes" id="UP001479436">
    <property type="component" value="Unassembled WGS sequence"/>
</dbReference>
<dbReference type="Pfam" id="PF13878">
    <property type="entry name" value="zf-C2H2_3"/>
    <property type="match status" value="1"/>
</dbReference>
<feature type="domain" description="N-acetyltransferase ESCO zinc-finger" evidence="11">
    <location>
        <begin position="131"/>
        <end position="169"/>
    </location>
</feature>
<feature type="compositionally biased region" description="Polar residues" evidence="10">
    <location>
        <begin position="60"/>
        <end position="71"/>
    </location>
</feature>
<dbReference type="Pfam" id="PF13880">
    <property type="entry name" value="Acetyltransf_13"/>
    <property type="match status" value="1"/>
</dbReference>
<evidence type="ECO:0000256" key="2">
    <source>
        <dbReference type="ARBA" id="ARBA00005816"/>
    </source>
</evidence>
<dbReference type="InterPro" id="IPR028009">
    <property type="entry name" value="ESCO_Acetyltransf_dom"/>
</dbReference>
<evidence type="ECO:0000256" key="6">
    <source>
        <dbReference type="ARBA" id="ARBA00022833"/>
    </source>
</evidence>
<keyword evidence="14" id="KW-1185">Reference proteome</keyword>
<keyword evidence="9" id="KW-0012">Acyltransferase</keyword>
<gene>
    <name evidence="13" type="ORF">K7432_013166</name>
</gene>
<name>A0ABR2WJN0_9FUNG</name>
<dbReference type="InterPro" id="IPR028005">
    <property type="entry name" value="AcTrfase_ESCO_Znf_dom"/>
</dbReference>
<evidence type="ECO:0000259" key="11">
    <source>
        <dbReference type="Pfam" id="PF13878"/>
    </source>
</evidence>
<dbReference type="PANTHER" id="PTHR45884:SF2">
    <property type="entry name" value="N-ACETYLTRANSFERASE ECO"/>
    <property type="match status" value="1"/>
</dbReference>